<dbReference type="Pfam" id="PF16924">
    <property type="entry name" value="DpaA_N"/>
    <property type="match status" value="1"/>
</dbReference>
<dbReference type="InterPro" id="IPR036291">
    <property type="entry name" value="NAD(P)-bd_dom_sf"/>
</dbReference>
<reference evidence="4" key="1">
    <citation type="submission" date="2016-10" db="EMBL/GenBank/DDBJ databases">
        <authorList>
            <person name="Varghese N."/>
            <person name="Submissions S."/>
        </authorList>
    </citation>
    <scope>NUCLEOTIDE SEQUENCE [LARGE SCALE GENOMIC DNA]</scope>
    <source>
        <strain evidence="4">B48,IBRC-M 10115,DSM 25386,CECT 8001</strain>
    </source>
</reference>
<dbReference type="OrthoDB" id="8840764at2"/>
<dbReference type="NCBIfam" id="TIGR02853">
    <property type="entry name" value="spore_dpaA"/>
    <property type="match status" value="1"/>
</dbReference>
<dbReference type="InterPro" id="IPR015878">
    <property type="entry name" value="Ado_hCys_hydrolase_NAD-bd"/>
</dbReference>
<dbReference type="EMBL" id="FOBW01000018">
    <property type="protein sequence ID" value="SEN70640.1"/>
    <property type="molecule type" value="Genomic_DNA"/>
</dbReference>
<dbReference type="Pfam" id="PF00670">
    <property type="entry name" value="AdoHcyase_NAD"/>
    <property type="match status" value="1"/>
</dbReference>
<dbReference type="AlphaFoldDB" id="A0A1H8INW2"/>
<dbReference type="Gene3D" id="3.40.50.720">
    <property type="entry name" value="NAD(P)-binding Rossmann-like Domain"/>
    <property type="match status" value="1"/>
</dbReference>
<sequence length="293" mass="32052">MKKDFHLLILGGDVRQKEVAKIVHEKNVRVSLVGFDQLSDPSIEKIKCDAQNIDYTQVDAILVPVSGIDHEGTIEAQFSRENILFTKEDLFKTPEHCVVYTGIKTPYLNQLEDGTGRKVVPLFERDDMAIFNSIPTAEGTLKIAIEHTDFMIHGSQVMVLGYGRVGKTIARLFDAVGAKVSVGARNEADLARIIEVGLTPIPLKNLENEISKIDICINTIPNRILTPAVLDKMAQHALIIDVASKPGGTDFQYAQDIGLQALLELGIPGKVAAKSAGEIIAKVLIEILEADFT</sequence>
<dbReference type="InterPro" id="IPR031629">
    <property type="entry name" value="DpaA_N"/>
</dbReference>
<evidence type="ECO:0000313" key="4">
    <source>
        <dbReference type="Proteomes" id="UP000198553"/>
    </source>
</evidence>
<dbReference type="RefSeq" id="WP_090749478.1">
    <property type="nucleotide sequence ID" value="NZ_FOBW01000018.1"/>
</dbReference>
<evidence type="ECO:0000259" key="2">
    <source>
        <dbReference type="Pfam" id="PF16924"/>
    </source>
</evidence>
<accession>A0A1H8INW2</accession>
<keyword evidence="4" id="KW-1185">Reference proteome</keyword>
<protein>
    <submittedName>
        <fullName evidence="3">Dipicolinate synthase subunit A</fullName>
    </submittedName>
</protein>
<dbReference type="NCBIfam" id="NF006162">
    <property type="entry name" value="PRK08306.1"/>
    <property type="match status" value="1"/>
</dbReference>
<feature type="domain" description="Dipicolinate synthase subunit A N-terminal" evidence="2">
    <location>
        <begin position="7"/>
        <end position="122"/>
    </location>
</feature>
<dbReference type="InterPro" id="IPR014215">
    <property type="entry name" value="Dipicolinic_acid_synth_A"/>
</dbReference>
<feature type="domain" description="S-adenosyl-L-homocysteine hydrolase NAD binding" evidence="1">
    <location>
        <begin position="147"/>
        <end position="242"/>
    </location>
</feature>
<evidence type="ECO:0000259" key="1">
    <source>
        <dbReference type="Pfam" id="PF00670"/>
    </source>
</evidence>
<evidence type="ECO:0000313" key="3">
    <source>
        <dbReference type="EMBL" id="SEN70640.1"/>
    </source>
</evidence>
<dbReference type="Proteomes" id="UP000198553">
    <property type="component" value="Unassembled WGS sequence"/>
</dbReference>
<dbReference type="STRING" id="930146.SAMN05192533_1186"/>
<proteinExistence type="predicted"/>
<dbReference type="SUPFAM" id="SSF51735">
    <property type="entry name" value="NAD(P)-binding Rossmann-fold domains"/>
    <property type="match status" value="1"/>
</dbReference>
<gene>
    <name evidence="3" type="ORF">SAMN05192533_1186</name>
</gene>
<name>A0A1H8INW2_9BACI</name>
<organism evidence="3 4">
    <name type="scientific">Mesobacillus persicus</name>
    <dbReference type="NCBI Taxonomy" id="930146"/>
    <lineage>
        <taxon>Bacteria</taxon>
        <taxon>Bacillati</taxon>
        <taxon>Bacillota</taxon>
        <taxon>Bacilli</taxon>
        <taxon>Bacillales</taxon>
        <taxon>Bacillaceae</taxon>
        <taxon>Mesobacillus</taxon>
    </lineage>
</organism>